<protein>
    <submittedName>
        <fullName evidence="1">Uncharacterized protein</fullName>
    </submittedName>
</protein>
<evidence type="ECO:0000313" key="1">
    <source>
        <dbReference type="EMBL" id="BES92014.1"/>
    </source>
</evidence>
<accession>A0ABN7AKR5</accession>
<reference evidence="1 2" key="1">
    <citation type="submission" date="2023-09" db="EMBL/GenBank/DDBJ databases">
        <title>Nesidiocoris tenuis whole genome shotgun sequence.</title>
        <authorList>
            <person name="Shibata T."/>
            <person name="Shimoda M."/>
            <person name="Kobayashi T."/>
            <person name="Uehara T."/>
        </authorList>
    </citation>
    <scope>NUCLEOTIDE SEQUENCE [LARGE SCALE GENOMIC DNA]</scope>
    <source>
        <strain evidence="1 2">Japan</strain>
    </source>
</reference>
<gene>
    <name evidence="1" type="ORF">NTJ_04822</name>
</gene>
<sequence length="93" mass="10024">MREKDGRRRTFLGLRDDPLEGGTCPAAPQLLGAWETRQGVLFLGLRLSPAGRLPISVSLAERISAEKPAPALRSHTRASLCAWTGSRSRGPCA</sequence>
<keyword evidence="2" id="KW-1185">Reference proteome</keyword>
<evidence type="ECO:0000313" key="2">
    <source>
        <dbReference type="Proteomes" id="UP001307889"/>
    </source>
</evidence>
<dbReference type="Proteomes" id="UP001307889">
    <property type="component" value="Chromosome 3"/>
</dbReference>
<name>A0ABN7AKR5_9HEMI</name>
<proteinExistence type="predicted"/>
<dbReference type="EMBL" id="AP028911">
    <property type="protein sequence ID" value="BES92014.1"/>
    <property type="molecule type" value="Genomic_DNA"/>
</dbReference>
<organism evidence="1 2">
    <name type="scientific">Nesidiocoris tenuis</name>
    <dbReference type="NCBI Taxonomy" id="355587"/>
    <lineage>
        <taxon>Eukaryota</taxon>
        <taxon>Metazoa</taxon>
        <taxon>Ecdysozoa</taxon>
        <taxon>Arthropoda</taxon>
        <taxon>Hexapoda</taxon>
        <taxon>Insecta</taxon>
        <taxon>Pterygota</taxon>
        <taxon>Neoptera</taxon>
        <taxon>Paraneoptera</taxon>
        <taxon>Hemiptera</taxon>
        <taxon>Heteroptera</taxon>
        <taxon>Panheteroptera</taxon>
        <taxon>Cimicomorpha</taxon>
        <taxon>Miridae</taxon>
        <taxon>Dicyphina</taxon>
        <taxon>Nesidiocoris</taxon>
    </lineage>
</organism>